<reference evidence="2 3" key="1">
    <citation type="submission" date="2018-06" db="EMBL/GenBank/DDBJ databases">
        <title>Genomic Encyclopedia of Archaeal and Bacterial Type Strains, Phase II (KMG-II): from individual species to whole genera.</title>
        <authorList>
            <person name="Goeker M."/>
        </authorList>
    </citation>
    <scope>NUCLEOTIDE SEQUENCE [LARGE SCALE GENOMIC DNA]</scope>
    <source>
        <strain evidence="2 3">DSM 25663</strain>
    </source>
</reference>
<protein>
    <submittedName>
        <fullName evidence="2">Cell division protein FtsQ</fullName>
    </submittedName>
</protein>
<dbReference type="RefSeq" id="WP_112113329.1">
    <property type="nucleotide sequence ID" value="NZ_QLSZ01000007.1"/>
</dbReference>
<keyword evidence="1" id="KW-0472">Membrane</keyword>
<comment type="caution">
    <text evidence="2">The sequence shown here is derived from an EMBL/GenBank/DDBJ whole genome shotgun (WGS) entry which is preliminary data.</text>
</comment>
<dbReference type="GO" id="GO:0051301">
    <property type="term" value="P:cell division"/>
    <property type="evidence" value="ECO:0007669"/>
    <property type="project" value="UniProtKB-KW"/>
</dbReference>
<keyword evidence="1" id="KW-1133">Transmembrane helix</keyword>
<feature type="transmembrane region" description="Helical" evidence="1">
    <location>
        <begin position="6"/>
        <end position="26"/>
    </location>
</feature>
<dbReference type="OrthoDB" id="1466667at2"/>
<dbReference type="EMBL" id="QLSZ01000007">
    <property type="protein sequence ID" value="RAR71480.1"/>
    <property type="molecule type" value="Genomic_DNA"/>
</dbReference>
<dbReference type="Proteomes" id="UP000248840">
    <property type="component" value="Unassembled WGS sequence"/>
</dbReference>
<gene>
    <name evidence="2" type="ORF">CLV55_10735</name>
</gene>
<keyword evidence="3" id="KW-1185">Reference proteome</keyword>
<accession>A0A328YD22</accession>
<dbReference type="AlphaFoldDB" id="A0A328YD22"/>
<organism evidence="2 3">
    <name type="scientific">Flavobacterium aciduliphilum</name>
    <dbReference type="NCBI Taxonomy" id="1101402"/>
    <lineage>
        <taxon>Bacteria</taxon>
        <taxon>Pseudomonadati</taxon>
        <taxon>Bacteroidota</taxon>
        <taxon>Flavobacteriia</taxon>
        <taxon>Flavobacteriales</taxon>
        <taxon>Flavobacteriaceae</taxon>
        <taxon>Flavobacterium</taxon>
    </lineage>
</organism>
<name>A0A328YD22_9FLAO</name>
<keyword evidence="2" id="KW-0132">Cell division</keyword>
<keyword evidence="2" id="KW-0131">Cell cycle</keyword>
<proteinExistence type="predicted"/>
<evidence type="ECO:0000256" key="1">
    <source>
        <dbReference type="SAM" id="Phobius"/>
    </source>
</evidence>
<evidence type="ECO:0000313" key="2">
    <source>
        <dbReference type="EMBL" id="RAR71480.1"/>
    </source>
</evidence>
<sequence>MKFFNWYFIRLFLMLVLVVFLYSFSYKRNAQREIKKCDIVFVGENQGFIKKEMVNKLLIENRSLVSGIKKEHLNLDKMEQSVNKYPLVEKSEVYVTVDGVLRAEVKPRTPIGRVFNDESSFYIDDKGVLMPLSDVTTAHVPLVSGTITNKNRKSLAAVLKKIYDDDFLKKNIIGVQITPENDLEMYNRNFDYQIEFGRMMHVDSKFKNYKAFFQKAITDSSLVKYKKINLRFTKQVVCTR</sequence>
<evidence type="ECO:0000313" key="3">
    <source>
        <dbReference type="Proteomes" id="UP000248840"/>
    </source>
</evidence>
<keyword evidence="1" id="KW-0812">Transmembrane</keyword>